<dbReference type="AlphaFoldDB" id="A0AAV7T123"/>
<gene>
    <name evidence="1" type="ORF">NDU88_001793</name>
</gene>
<organism evidence="1 2">
    <name type="scientific">Pleurodeles waltl</name>
    <name type="common">Iberian ribbed newt</name>
    <dbReference type="NCBI Taxonomy" id="8319"/>
    <lineage>
        <taxon>Eukaryota</taxon>
        <taxon>Metazoa</taxon>
        <taxon>Chordata</taxon>
        <taxon>Craniata</taxon>
        <taxon>Vertebrata</taxon>
        <taxon>Euteleostomi</taxon>
        <taxon>Amphibia</taxon>
        <taxon>Batrachia</taxon>
        <taxon>Caudata</taxon>
        <taxon>Salamandroidea</taxon>
        <taxon>Salamandridae</taxon>
        <taxon>Pleurodelinae</taxon>
        <taxon>Pleurodeles</taxon>
    </lineage>
</organism>
<accession>A0AAV7T123</accession>
<keyword evidence="2" id="KW-1185">Reference proteome</keyword>
<dbReference type="EMBL" id="JANPWB010000007">
    <property type="protein sequence ID" value="KAJ1169905.1"/>
    <property type="molecule type" value="Genomic_DNA"/>
</dbReference>
<dbReference type="Proteomes" id="UP001066276">
    <property type="component" value="Chromosome 4_1"/>
</dbReference>
<sequence>MQMRPRGEKSNISFTPYARGLVSYSDHQFSESRHVKGGLRFRPPPRRAHWACGVSLRLEKTRVVFRKSHCFLS</sequence>
<reference evidence="1" key="1">
    <citation type="journal article" date="2022" name="bioRxiv">
        <title>Sequencing and chromosome-scale assembly of the giantPleurodeles waltlgenome.</title>
        <authorList>
            <person name="Brown T."/>
            <person name="Elewa A."/>
            <person name="Iarovenko S."/>
            <person name="Subramanian E."/>
            <person name="Araus A.J."/>
            <person name="Petzold A."/>
            <person name="Susuki M."/>
            <person name="Suzuki K.-i.T."/>
            <person name="Hayashi T."/>
            <person name="Toyoda A."/>
            <person name="Oliveira C."/>
            <person name="Osipova E."/>
            <person name="Leigh N.D."/>
            <person name="Simon A."/>
            <person name="Yun M.H."/>
        </authorList>
    </citation>
    <scope>NUCLEOTIDE SEQUENCE</scope>
    <source>
        <strain evidence="1">20211129_DDA</strain>
        <tissue evidence="1">Liver</tissue>
    </source>
</reference>
<protein>
    <submittedName>
        <fullName evidence="1">Uncharacterized protein</fullName>
    </submittedName>
</protein>
<evidence type="ECO:0000313" key="1">
    <source>
        <dbReference type="EMBL" id="KAJ1169905.1"/>
    </source>
</evidence>
<proteinExistence type="predicted"/>
<name>A0AAV7T123_PLEWA</name>
<comment type="caution">
    <text evidence="1">The sequence shown here is derived from an EMBL/GenBank/DDBJ whole genome shotgun (WGS) entry which is preliminary data.</text>
</comment>
<evidence type="ECO:0000313" key="2">
    <source>
        <dbReference type="Proteomes" id="UP001066276"/>
    </source>
</evidence>